<feature type="domain" description="Ku" evidence="12">
    <location>
        <begin position="286"/>
        <end position="425"/>
    </location>
</feature>
<dbReference type="InterPro" id="IPR005161">
    <property type="entry name" value="Ku_N"/>
</dbReference>
<evidence type="ECO:0000259" key="12">
    <source>
        <dbReference type="SMART" id="SM00559"/>
    </source>
</evidence>
<accession>A0A087THJ1</accession>
<organism evidence="13 14">
    <name type="scientific">Stegodyphus mimosarum</name>
    <name type="common">African social velvet spider</name>
    <dbReference type="NCBI Taxonomy" id="407821"/>
    <lineage>
        <taxon>Eukaryota</taxon>
        <taxon>Metazoa</taxon>
        <taxon>Ecdysozoa</taxon>
        <taxon>Arthropoda</taxon>
        <taxon>Chelicerata</taxon>
        <taxon>Arachnida</taxon>
        <taxon>Araneae</taxon>
        <taxon>Araneomorphae</taxon>
        <taxon>Entelegynae</taxon>
        <taxon>Eresoidea</taxon>
        <taxon>Eresidae</taxon>
        <taxon>Stegodyphus</taxon>
    </lineage>
</organism>
<dbReference type="GO" id="GO:0003678">
    <property type="term" value="F:DNA helicase activity"/>
    <property type="evidence" value="ECO:0007669"/>
    <property type="project" value="InterPro"/>
</dbReference>
<keyword evidence="6" id="KW-0347">Helicase</keyword>
<dbReference type="InterPro" id="IPR006164">
    <property type="entry name" value="DNA_bd_Ku70/Ku80"/>
</dbReference>
<dbReference type="Pfam" id="PF03730">
    <property type="entry name" value="Ku_C"/>
    <property type="match status" value="1"/>
</dbReference>
<sequence>MAVTKEAIAIVLDVGRCMHDETKYSSILQDAKNCITMIIQRKIFSESKDEIALILFGTLDTSNSFTEQGSSDYLNINVIQDLKPANWDLLGYVNDITGTDFPSEIIRENALSVAVDLLQNNVNGKKFFTRRILFLSRFDDMFSPSSMDRICEDLKAFKIDLNLIGPISASDETLTNQNVFQLDQKIYRNLDQGTTENAIWKILREVNGEAYTFSEALPALIYYQKKKVQPQPWNANLDIGTNLTIPISAYIKVNECKAKPWKNAYAEKLNAKIEKRVTYLMNDEYQMEVPKEHIVPAYKYGTTLVPFTEEDKMNMDYQSGEKGMKVLGFTKSENILRFHYIGDKSMYVFGQKNRELAGVILAPFIQALHDTNMVAIVRYVYSPRSAPKIGFLYPKIKPNYECLIFIALPFMEDMRHFIFTPLKQENTDFYPTDEQLNAVDGLITSMDLSAASVEDDGSVCESLKPKTTVNPYLQRLYQCLQHRAFHPDKPLPEIAPQIKDIINPLPNVLQKAEPYMQKIRTLFTLKECLPKAAQEPKLEIEDL</sequence>
<evidence type="ECO:0000256" key="7">
    <source>
        <dbReference type="ARBA" id="ARBA00022840"/>
    </source>
</evidence>
<keyword evidence="14" id="KW-1185">Reference proteome</keyword>
<keyword evidence="10" id="KW-0234">DNA repair</keyword>
<reference evidence="13 14" key="1">
    <citation type="submission" date="2013-11" db="EMBL/GenBank/DDBJ databases">
        <title>Genome sequencing of Stegodyphus mimosarum.</title>
        <authorList>
            <person name="Bechsgaard J."/>
        </authorList>
    </citation>
    <scope>NUCLEOTIDE SEQUENCE [LARGE SCALE GENOMIC DNA]</scope>
</reference>
<dbReference type="AlphaFoldDB" id="A0A087THJ1"/>
<dbReference type="PANTHER" id="PTHR12604">
    <property type="entry name" value="KU AUTOANTIGEN DNA HELICASE"/>
    <property type="match status" value="1"/>
</dbReference>
<dbReference type="Pfam" id="PF02735">
    <property type="entry name" value="Ku"/>
    <property type="match status" value="1"/>
</dbReference>
<evidence type="ECO:0000256" key="10">
    <source>
        <dbReference type="ARBA" id="ARBA00023204"/>
    </source>
</evidence>
<dbReference type="InterPro" id="IPR016194">
    <property type="entry name" value="SPOC-like_C_dom_sf"/>
</dbReference>
<dbReference type="PANTHER" id="PTHR12604:SF4">
    <property type="entry name" value="X-RAY REPAIR CROSS-COMPLEMENTING PROTEIN 5"/>
    <property type="match status" value="1"/>
</dbReference>
<dbReference type="GO" id="GO:0006303">
    <property type="term" value="P:double-strand break repair via nonhomologous end joining"/>
    <property type="evidence" value="ECO:0007669"/>
    <property type="project" value="InterPro"/>
</dbReference>
<keyword evidence="5" id="KW-0378">Hydrolase</keyword>
<dbReference type="OMA" id="MASNKEC"/>
<dbReference type="GO" id="GO:0006310">
    <property type="term" value="P:DNA recombination"/>
    <property type="evidence" value="ECO:0007669"/>
    <property type="project" value="UniProtKB-KW"/>
</dbReference>
<comment type="similarity">
    <text evidence="2">Belongs to the ku80 family.</text>
</comment>
<dbReference type="GO" id="GO:0003690">
    <property type="term" value="F:double-stranded DNA binding"/>
    <property type="evidence" value="ECO:0007669"/>
    <property type="project" value="TreeGrafter"/>
</dbReference>
<dbReference type="STRING" id="407821.A0A087THJ1"/>
<gene>
    <name evidence="13" type="ORF">X975_10943</name>
</gene>
<evidence type="ECO:0000256" key="1">
    <source>
        <dbReference type="ARBA" id="ARBA00004123"/>
    </source>
</evidence>
<dbReference type="Gene3D" id="2.40.290.10">
    <property type="match status" value="1"/>
</dbReference>
<dbReference type="GO" id="GO:0043564">
    <property type="term" value="C:Ku70:Ku80 complex"/>
    <property type="evidence" value="ECO:0007669"/>
    <property type="project" value="InterPro"/>
</dbReference>
<dbReference type="FunFam" id="2.40.290.10:FF:000005">
    <property type="entry name" value="X-ray repair cross-complementing protein 5"/>
    <property type="match status" value="1"/>
</dbReference>
<evidence type="ECO:0000256" key="5">
    <source>
        <dbReference type="ARBA" id="ARBA00022801"/>
    </source>
</evidence>
<dbReference type="GO" id="GO:0005524">
    <property type="term" value="F:ATP binding"/>
    <property type="evidence" value="ECO:0007669"/>
    <property type="project" value="UniProtKB-KW"/>
</dbReference>
<keyword evidence="3" id="KW-0547">Nucleotide-binding</keyword>
<dbReference type="InterPro" id="IPR005160">
    <property type="entry name" value="Ku_C"/>
</dbReference>
<dbReference type="GO" id="GO:0000723">
    <property type="term" value="P:telomere maintenance"/>
    <property type="evidence" value="ECO:0007669"/>
    <property type="project" value="InterPro"/>
</dbReference>
<dbReference type="OrthoDB" id="30826at2759"/>
<evidence type="ECO:0000256" key="6">
    <source>
        <dbReference type="ARBA" id="ARBA00022806"/>
    </source>
</evidence>
<keyword evidence="4" id="KW-0227">DNA damage</keyword>
<evidence type="ECO:0000256" key="3">
    <source>
        <dbReference type="ARBA" id="ARBA00022741"/>
    </source>
</evidence>
<keyword evidence="11" id="KW-0539">Nucleus</keyword>
<dbReference type="Gene3D" id="3.40.50.410">
    <property type="entry name" value="von Willebrand factor, type A domain"/>
    <property type="match status" value="1"/>
</dbReference>
<keyword evidence="9" id="KW-0233">DNA recombination</keyword>
<dbReference type="Proteomes" id="UP000054359">
    <property type="component" value="Unassembled WGS sequence"/>
</dbReference>
<dbReference type="EMBL" id="KK115251">
    <property type="protein sequence ID" value="KFM64580.1"/>
    <property type="molecule type" value="Genomic_DNA"/>
</dbReference>
<dbReference type="CDD" id="cd00873">
    <property type="entry name" value="KU80"/>
    <property type="match status" value="1"/>
</dbReference>
<evidence type="ECO:0000256" key="9">
    <source>
        <dbReference type="ARBA" id="ARBA00023172"/>
    </source>
</evidence>
<dbReference type="InterPro" id="IPR036465">
    <property type="entry name" value="vWFA_dom_sf"/>
</dbReference>
<dbReference type="SUPFAM" id="SSF53300">
    <property type="entry name" value="vWA-like"/>
    <property type="match status" value="1"/>
</dbReference>
<dbReference type="InterPro" id="IPR024193">
    <property type="entry name" value="Ku80"/>
</dbReference>
<evidence type="ECO:0000256" key="8">
    <source>
        <dbReference type="ARBA" id="ARBA00023125"/>
    </source>
</evidence>
<dbReference type="SUPFAM" id="SSF100939">
    <property type="entry name" value="SPOC domain-like"/>
    <property type="match status" value="1"/>
</dbReference>
<name>A0A087THJ1_STEMI</name>
<dbReference type="GO" id="GO:0003684">
    <property type="term" value="F:damaged DNA binding"/>
    <property type="evidence" value="ECO:0007669"/>
    <property type="project" value="InterPro"/>
</dbReference>
<protein>
    <submittedName>
        <fullName evidence="13">X-ray repair cross-complementing protein 5</fullName>
    </submittedName>
</protein>
<dbReference type="GO" id="GO:0016787">
    <property type="term" value="F:hydrolase activity"/>
    <property type="evidence" value="ECO:0007669"/>
    <property type="project" value="UniProtKB-KW"/>
</dbReference>
<dbReference type="FunFam" id="1.10.1600.10:FF:000002">
    <property type="entry name" value="X-ray repair cross-complementing protein 5"/>
    <property type="match status" value="1"/>
</dbReference>
<evidence type="ECO:0000313" key="13">
    <source>
        <dbReference type="EMBL" id="KFM64580.1"/>
    </source>
</evidence>
<dbReference type="GO" id="GO:0042162">
    <property type="term" value="F:telomeric DNA binding"/>
    <property type="evidence" value="ECO:0007669"/>
    <property type="project" value="InterPro"/>
</dbReference>
<evidence type="ECO:0000313" key="14">
    <source>
        <dbReference type="Proteomes" id="UP000054359"/>
    </source>
</evidence>
<evidence type="ECO:0000256" key="2">
    <source>
        <dbReference type="ARBA" id="ARBA00007726"/>
    </source>
</evidence>
<evidence type="ECO:0000256" key="4">
    <source>
        <dbReference type="ARBA" id="ARBA00022763"/>
    </source>
</evidence>
<dbReference type="Gene3D" id="1.10.1600.10">
    <property type="match status" value="1"/>
</dbReference>
<proteinExistence type="inferred from homology"/>
<dbReference type="SMART" id="SM00559">
    <property type="entry name" value="Ku78"/>
    <property type="match status" value="1"/>
</dbReference>
<keyword evidence="8" id="KW-0238">DNA-binding</keyword>
<comment type="subcellular location">
    <subcellularLocation>
        <location evidence="1">Nucleus</location>
    </subcellularLocation>
</comment>
<evidence type="ECO:0000256" key="11">
    <source>
        <dbReference type="ARBA" id="ARBA00023242"/>
    </source>
</evidence>
<keyword evidence="7" id="KW-0067">ATP-binding</keyword>
<dbReference type="Pfam" id="PF03731">
    <property type="entry name" value="Ku_N"/>
    <property type="match status" value="1"/>
</dbReference>
<feature type="non-terminal residue" evidence="13">
    <location>
        <position position="543"/>
    </location>
</feature>